<dbReference type="InterPro" id="IPR036273">
    <property type="entry name" value="CRAL/TRIO_N_dom_sf"/>
</dbReference>
<dbReference type="AlphaFoldDB" id="A0AAD2FFY4"/>
<reference evidence="2" key="1">
    <citation type="submission" date="2023-08" db="EMBL/GenBank/DDBJ databases">
        <authorList>
            <person name="Audoor S."/>
            <person name="Bilcke G."/>
        </authorList>
    </citation>
    <scope>NUCLEOTIDE SEQUENCE</scope>
</reference>
<accession>A0AAD2FFY4</accession>
<feature type="domain" description="DUF6824" evidence="1">
    <location>
        <begin position="322"/>
        <end position="403"/>
    </location>
</feature>
<dbReference type="EMBL" id="CAKOGP040000668">
    <property type="protein sequence ID" value="CAJ1937920.1"/>
    <property type="molecule type" value="Genomic_DNA"/>
</dbReference>
<evidence type="ECO:0000259" key="1">
    <source>
        <dbReference type="Pfam" id="PF20710"/>
    </source>
</evidence>
<dbReference type="Proteomes" id="UP001295423">
    <property type="component" value="Unassembled WGS sequence"/>
</dbReference>
<proteinExistence type="predicted"/>
<dbReference type="SUPFAM" id="SSF46938">
    <property type="entry name" value="CRAL/TRIO N-terminal domain"/>
    <property type="match status" value="1"/>
</dbReference>
<evidence type="ECO:0000313" key="2">
    <source>
        <dbReference type="EMBL" id="CAJ1937920.1"/>
    </source>
</evidence>
<dbReference type="InterPro" id="IPR049227">
    <property type="entry name" value="DUF6824"/>
</dbReference>
<keyword evidence="3" id="KW-1185">Reference proteome</keyword>
<organism evidence="2 3">
    <name type="scientific">Cylindrotheca closterium</name>
    <dbReference type="NCBI Taxonomy" id="2856"/>
    <lineage>
        <taxon>Eukaryota</taxon>
        <taxon>Sar</taxon>
        <taxon>Stramenopiles</taxon>
        <taxon>Ochrophyta</taxon>
        <taxon>Bacillariophyta</taxon>
        <taxon>Bacillariophyceae</taxon>
        <taxon>Bacillariophycidae</taxon>
        <taxon>Bacillariales</taxon>
        <taxon>Bacillariaceae</taxon>
        <taxon>Cylindrotheca</taxon>
    </lineage>
</organism>
<protein>
    <recommendedName>
        <fullName evidence="1">DUF6824 domain-containing protein</fullName>
    </recommendedName>
</protein>
<dbReference type="InterPro" id="IPR036865">
    <property type="entry name" value="CRAL-TRIO_dom_sf"/>
</dbReference>
<dbReference type="Pfam" id="PF20710">
    <property type="entry name" value="DUF6824"/>
    <property type="match status" value="1"/>
</dbReference>
<name>A0AAD2FFY4_9STRA</name>
<sequence length="409" mass="47806">MISLHSRQDNNLVWHEMRQTEDFLASEFSKLSVEERSEALNDIHCVGEELKETPEMLEMLLKQFDQTARQVRNHIYTVAVNQRRAFFEDSSFQLRFLRCNMYDVHQSVRQMVKFLENKAAYFGKDKISREITIQDLKDEAKELLLSGLYHIQEGRDQSGRVVLYLLNDKFGSSDIVTMVVGIYYDMTKPGETFVSPGITFLLALMDAVASFPMRYSALHICLKPKNGSLALSNTLLHYTLNLTSVHTRTRTRIHYGTDMELQYTLRRHGVPTESCPVDIDGNVRGNILNDWFQKHEAEIRRLNQRMANQMQPIRPQDVRPQDVLLGRGYRVQNHPGNFWFRNFLLAHRGEYDITPRSRRQEISIRLTRTLIDNGTRFLKQDEGGEWIEADVEEAEKKVAQLFRTFRKIL</sequence>
<dbReference type="Gene3D" id="3.40.525.10">
    <property type="entry name" value="CRAL-TRIO lipid binding domain"/>
    <property type="match status" value="1"/>
</dbReference>
<comment type="caution">
    <text evidence="2">The sequence shown here is derived from an EMBL/GenBank/DDBJ whole genome shotgun (WGS) entry which is preliminary data.</text>
</comment>
<evidence type="ECO:0000313" key="3">
    <source>
        <dbReference type="Proteomes" id="UP001295423"/>
    </source>
</evidence>
<gene>
    <name evidence="2" type="ORF">CYCCA115_LOCUS5884</name>
</gene>